<dbReference type="EMBL" id="CP036525">
    <property type="protein sequence ID" value="QDT07787.1"/>
    <property type="molecule type" value="Genomic_DNA"/>
</dbReference>
<feature type="region of interest" description="Disordered" evidence="1">
    <location>
        <begin position="81"/>
        <end position="107"/>
    </location>
</feature>
<sequence>MTSVPKSEFNEEFVEMMRSRMLVSFHKYGPIRDAYPHKVDAIASLQTRLREYERTGNTEFLIDAANFAMIEFMCPSHDQSHFRATDANASPGRNWHMGGRPNQRPNS</sequence>
<proteinExistence type="predicted"/>
<keyword evidence="3" id="KW-1185">Reference proteome</keyword>
<dbReference type="Proteomes" id="UP000318538">
    <property type="component" value="Chromosome"/>
</dbReference>
<name>A0A517NKW4_9BACT</name>
<evidence type="ECO:0000313" key="3">
    <source>
        <dbReference type="Proteomes" id="UP000318538"/>
    </source>
</evidence>
<protein>
    <submittedName>
        <fullName evidence="2">Uncharacterized protein</fullName>
    </submittedName>
</protein>
<gene>
    <name evidence="2" type="ORF">K227x_62150</name>
</gene>
<reference evidence="2 3" key="1">
    <citation type="submission" date="2019-02" db="EMBL/GenBank/DDBJ databases">
        <title>Deep-cultivation of Planctomycetes and their phenomic and genomic characterization uncovers novel biology.</title>
        <authorList>
            <person name="Wiegand S."/>
            <person name="Jogler M."/>
            <person name="Boedeker C."/>
            <person name="Pinto D."/>
            <person name="Vollmers J."/>
            <person name="Rivas-Marin E."/>
            <person name="Kohn T."/>
            <person name="Peeters S.H."/>
            <person name="Heuer A."/>
            <person name="Rast P."/>
            <person name="Oberbeckmann S."/>
            <person name="Bunk B."/>
            <person name="Jeske O."/>
            <person name="Meyerdierks A."/>
            <person name="Storesund J.E."/>
            <person name="Kallscheuer N."/>
            <person name="Luecker S."/>
            <person name="Lage O.M."/>
            <person name="Pohl T."/>
            <person name="Merkel B.J."/>
            <person name="Hornburger P."/>
            <person name="Mueller R.-W."/>
            <person name="Bruemmer F."/>
            <person name="Labrenz M."/>
            <person name="Spormann A.M."/>
            <person name="Op den Camp H."/>
            <person name="Overmann J."/>
            <person name="Amann R."/>
            <person name="Jetten M.S.M."/>
            <person name="Mascher T."/>
            <person name="Medema M.H."/>
            <person name="Devos D.P."/>
            <person name="Kaster A.-K."/>
            <person name="Ovreas L."/>
            <person name="Rohde M."/>
            <person name="Galperin M.Y."/>
            <person name="Jogler C."/>
        </authorList>
    </citation>
    <scope>NUCLEOTIDE SEQUENCE [LARGE SCALE GENOMIC DNA]</scope>
    <source>
        <strain evidence="2 3">K22_7</strain>
    </source>
</reference>
<dbReference type="KEGG" id="rlc:K227x_62150"/>
<accession>A0A517NKW4</accession>
<evidence type="ECO:0000313" key="2">
    <source>
        <dbReference type="EMBL" id="QDT07787.1"/>
    </source>
</evidence>
<evidence type="ECO:0000256" key="1">
    <source>
        <dbReference type="SAM" id="MobiDB-lite"/>
    </source>
</evidence>
<dbReference type="AlphaFoldDB" id="A0A517NKW4"/>
<organism evidence="2 3">
    <name type="scientific">Rubripirellula lacrimiformis</name>
    <dbReference type="NCBI Taxonomy" id="1930273"/>
    <lineage>
        <taxon>Bacteria</taxon>
        <taxon>Pseudomonadati</taxon>
        <taxon>Planctomycetota</taxon>
        <taxon>Planctomycetia</taxon>
        <taxon>Pirellulales</taxon>
        <taxon>Pirellulaceae</taxon>
        <taxon>Rubripirellula</taxon>
    </lineage>
</organism>